<feature type="repeat" description="ARM" evidence="2">
    <location>
        <begin position="634"/>
        <end position="668"/>
    </location>
</feature>
<feature type="domain" description="EDR1/CTR1/ARMC3-like peptidase-like" evidence="4">
    <location>
        <begin position="985"/>
        <end position="1100"/>
    </location>
</feature>
<dbReference type="PANTHER" id="PTHR46618">
    <property type="entry name" value="ARMADILLO REPEAT-CONTAINING PROTEIN 3"/>
    <property type="match status" value="1"/>
</dbReference>
<accession>A0ABY7DMV8</accession>
<feature type="compositionally biased region" description="Polar residues" evidence="3">
    <location>
        <begin position="223"/>
        <end position="232"/>
    </location>
</feature>
<keyword evidence="1" id="KW-0677">Repeat</keyword>
<evidence type="ECO:0000256" key="3">
    <source>
        <dbReference type="SAM" id="MobiDB-lite"/>
    </source>
</evidence>
<feature type="region of interest" description="Disordered" evidence="3">
    <location>
        <begin position="516"/>
        <end position="564"/>
    </location>
</feature>
<reference evidence="5" key="1">
    <citation type="submission" date="2022-11" db="EMBL/GenBank/DDBJ databases">
        <title>Centuries of genome instability and evolution in soft-shell clam transmissible cancer (bioRxiv).</title>
        <authorList>
            <person name="Hart S.F.M."/>
            <person name="Yonemitsu M.A."/>
            <person name="Giersch R.M."/>
            <person name="Beal B.F."/>
            <person name="Arriagada G."/>
            <person name="Davis B.W."/>
            <person name="Ostrander E.A."/>
            <person name="Goff S.P."/>
            <person name="Metzger M.J."/>
        </authorList>
    </citation>
    <scope>NUCLEOTIDE SEQUENCE</scope>
    <source>
        <strain evidence="5">MELC-2E11</strain>
        <tissue evidence="5">Siphon/mantle</tissue>
    </source>
</reference>
<dbReference type="Gene3D" id="1.25.10.10">
    <property type="entry name" value="Leucine-rich Repeat Variant"/>
    <property type="match status" value="4"/>
</dbReference>
<evidence type="ECO:0000313" key="5">
    <source>
        <dbReference type="EMBL" id="WAQ97926.1"/>
    </source>
</evidence>
<dbReference type="InterPro" id="IPR052441">
    <property type="entry name" value="Armadillo-Ser/Thr_Kinase"/>
</dbReference>
<dbReference type="Proteomes" id="UP001164746">
    <property type="component" value="Chromosome 3"/>
</dbReference>
<proteinExistence type="predicted"/>
<dbReference type="InterPro" id="IPR016024">
    <property type="entry name" value="ARM-type_fold"/>
</dbReference>
<protein>
    <submittedName>
        <fullName evidence="5">ARMC3-like protein</fullName>
    </submittedName>
</protein>
<dbReference type="InterPro" id="IPR000225">
    <property type="entry name" value="Armadillo"/>
</dbReference>
<evidence type="ECO:0000256" key="1">
    <source>
        <dbReference type="ARBA" id="ARBA00022737"/>
    </source>
</evidence>
<evidence type="ECO:0000313" key="6">
    <source>
        <dbReference type="Proteomes" id="UP001164746"/>
    </source>
</evidence>
<gene>
    <name evidence="5" type="ORF">MAR_022299</name>
</gene>
<dbReference type="PROSITE" id="PS50176">
    <property type="entry name" value="ARM_REPEAT"/>
    <property type="match status" value="1"/>
</dbReference>
<dbReference type="SMART" id="SM00185">
    <property type="entry name" value="ARM"/>
    <property type="match status" value="8"/>
</dbReference>
<feature type="compositionally biased region" description="Polar residues" evidence="3">
    <location>
        <begin position="906"/>
        <end position="915"/>
    </location>
</feature>
<evidence type="ECO:0000256" key="2">
    <source>
        <dbReference type="PROSITE-ProRule" id="PRU00259"/>
    </source>
</evidence>
<dbReference type="PANTHER" id="PTHR46618:SF1">
    <property type="entry name" value="ARMADILLO REPEAT-CONTAINING PROTEIN 3"/>
    <property type="match status" value="1"/>
</dbReference>
<dbReference type="SUPFAM" id="SSF48371">
    <property type="entry name" value="ARM repeat"/>
    <property type="match status" value="1"/>
</dbReference>
<feature type="region of interest" description="Disordered" evidence="3">
    <location>
        <begin position="890"/>
        <end position="954"/>
    </location>
</feature>
<name>A0ABY7DMV8_MYAAR</name>
<feature type="compositionally biased region" description="Basic and acidic residues" evidence="3">
    <location>
        <begin position="518"/>
        <end position="532"/>
    </location>
</feature>
<organism evidence="5 6">
    <name type="scientific">Mya arenaria</name>
    <name type="common">Soft-shell clam</name>
    <dbReference type="NCBI Taxonomy" id="6604"/>
    <lineage>
        <taxon>Eukaryota</taxon>
        <taxon>Metazoa</taxon>
        <taxon>Spiralia</taxon>
        <taxon>Lophotrochozoa</taxon>
        <taxon>Mollusca</taxon>
        <taxon>Bivalvia</taxon>
        <taxon>Autobranchia</taxon>
        <taxon>Heteroconchia</taxon>
        <taxon>Euheterodonta</taxon>
        <taxon>Imparidentia</taxon>
        <taxon>Neoheterodontei</taxon>
        <taxon>Myida</taxon>
        <taxon>Myoidea</taxon>
        <taxon>Myidae</taxon>
        <taxon>Mya</taxon>
    </lineage>
</organism>
<evidence type="ECO:0000259" key="4">
    <source>
        <dbReference type="Pfam" id="PF14381"/>
    </source>
</evidence>
<dbReference type="Pfam" id="PF14381">
    <property type="entry name" value="EDR1_CTR1_ARMC3_pept"/>
    <property type="match status" value="1"/>
</dbReference>
<feature type="region of interest" description="Disordered" evidence="3">
    <location>
        <begin position="181"/>
        <end position="234"/>
    </location>
</feature>
<dbReference type="Pfam" id="PF00514">
    <property type="entry name" value="Arm"/>
    <property type="match status" value="3"/>
</dbReference>
<sequence length="1114" mass="121600">MTPIASQLKNTTSVTNSAMCVYKSSFNQNLTEYGDSNHKQKKLSINEWNLKVEHIIANPNKISNVWDQILMLDESRLQYSYATERHTLGTSSHILGGSGVLALGLPGFGEYCASGLVLILRRSEARGIKGDNSELADELDAPAANLDIVQEISFSVQAGEGSKGEHGDFSAGLVGVVSPDSKQEELDGTADPGSQTSDKCDVSSSPAVPTPVNKSYHLHSSEPKTSARSRNMSKIDKSCFQKKPNPVSPLSVKFGLSSTVAHKELCFDTLAVESRNAGTVVLMLSSPEEDVQSKACEAIYKFVSKCDENKKQLLDLGAVEHLLALMQSEDKIVRRNACMAVGVMTAHQDTVCHEFSALALSNMATEFSSKAAIFENGGVEPLIRCLVANDPDVQKNSIEALALLLMDYQTRAAIRDLDGLSPMLEVLKSDYAIIQKLALLALERASQDGENRSALRELEAISKLIDFVAHPEWNDLHVMAVMVLSNLLEDLESLELIKETGGLKRLVALITDQVPVDEEPKGGKGDKGDKGGKGSRNAKKSAKESKKQESADSSEPPSGEAIIPTLPDVKMCAAKAICRSARTENRKILHEQESEKMLIHLLSHESFEVQAAAAQALAVMAENLASRDSVREWEGLGPLIKMLGSENLSVKEAATLALANLTTANSNNCQEIQTLNGIEPLITCLVDGREDAVANAACVLTNLAQIETLRVDAQNKGVVRALIEPLSSRNVTVQSKVALAVAAFVCDFDSRENFRQSDGIAPLIGLLSSGNDEVRRNAAWAVTVCAVDEPTATEICKLGGMEILQEIQMSSTRRSPFAEAALQKLLDNNLSAKYALTGNLSSTNFIENGFYDIGQLRPGTKFLTLEEYAKQEMNEKRPIILINAKPDPAFSQTQSQAELDAKQESSKTSVTGKNSRTGRDSKTSKTTYSLVFHRKTRKQQEREEKQREEELQAQLQREAEAISAAENKPFEAPCDSTLLKYIEEVTEKIQPLPTTREQVKALAGGQLSNFGWELPISQIKYELKSNVVPLGKIKAGIHVHRALLFKTLADKIAVSCSLVRGEYNRAWNEVLLPEEEYSPGAPKFPPKTYIVDLIHEPGSLLRVDTPEAQTYKKI</sequence>
<keyword evidence="6" id="KW-1185">Reference proteome</keyword>
<dbReference type="InterPro" id="IPR011989">
    <property type="entry name" value="ARM-like"/>
</dbReference>
<feature type="compositionally biased region" description="Basic and acidic residues" evidence="3">
    <location>
        <begin position="541"/>
        <end position="550"/>
    </location>
</feature>
<dbReference type="EMBL" id="CP111014">
    <property type="protein sequence ID" value="WAQ97926.1"/>
    <property type="molecule type" value="Genomic_DNA"/>
</dbReference>
<dbReference type="InterPro" id="IPR055164">
    <property type="entry name" value="EDR1/CTR1/ARMC3-like_pept-like"/>
</dbReference>
<feature type="compositionally biased region" description="Polar residues" evidence="3">
    <location>
        <begin position="192"/>
        <end position="207"/>
    </location>
</feature>
<feature type="compositionally biased region" description="Basic and acidic residues" evidence="3">
    <location>
        <begin position="938"/>
        <end position="950"/>
    </location>
</feature>